<reference evidence="2" key="1">
    <citation type="journal article" date="2021" name="Proc. Natl. Acad. Sci. U.S.A.">
        <title>A Catalog of Tens of Thousands of Viruses from Human Metagenomes Reveals Hidden Associations with Chronic Diseases.</title>
        <authorList>
            <person name="Tisza M.J."/>
            <person name="Buck C.B."/>
        </authorList>
    </citation>
    <scope>NUCLEOTIDE SEQUENCE</scope>
    <source>
        <strain evidence="2">CtGFb30</strain>
    </source>
</reference>
<evidence type="ECO:0000313" key="2">
    <source>
        <dbReference type="EMBL" id="DAD81024.1"/>
    </source>
</evidence>
<keyword evidence="1" id="KW-0472">Membrane</keyword>
<feature type="transmembrane region" description="Helical" evidence="1">
    <location>
        <begin position="49"/>
        <end position="70"/>
    </location>
</feature>
<dbReference type="EMBL" id="BK014893">
    <property type="protein sequence ID" value="DAD81024.1"/>
    <property type="molecule type" value="Genomic_DNA"/>
</dbReference>
<sequence>MHSTKVEFYCKTKSEIGMPVHCEMRLIVLTRAIPASFSILMYADLEMPIFFAISSCVIPAYFLACSMVNIRRSSTAIRLLSSRL</sequence>
<name>A0A8S5MFQ9_9CAUD</name>
<keyword evidence="1" id="KW-0812">Transmembrane</keyword>
<evidence type="ECO:0000256" key="1">
    <source>
        <dbReference type="SAM" id="Phobius"/>
    </source>
</evidence>
<accession>A0A8S5MFQ9</accession>
<keyword evidence="1" id="KW-1133">Transmembrane helix</keyword>
<organism evidence="2">
    <name type="scientific">Siphoviridae sp. ctGFb30</name>
    <dbReference type="NCBI Taxonomy" id="2826219"/>
    <lineage>
        <taxon>Viruses</taxon>
        <taxon>Duplodnaviria</taxon>
        <taxon>Heunggongvirae</taxon>
        <taxon>Uroviricota</taxon>
        <taxon>Caudoviricetes</taxon>
    </lineage>
</organism>
<protein>
    <submittedName>
        <fullName evidence="2">Uncharacterized protein</fullName>
    </submittedName>
</protein>
<proteinExistence type="predicted"/>